<keyword evidence="3" id="KW-0472">Membrane</keyword>
<dbReference type="InterPro" id="IPR052169">
    <property type="entry name" value="CW_Biosynth-Accessory"/>
</dbReference>
<evidence type="ECO:0000256" key="1">
    <source>
        <dbReference type="ARBA" id="ARBA00005662"/>
    </source>
</evidence>
<gene>
    <name evidence="5" type="ORF">IAA63_11790</name>
</gene>
<dbReference type="Proteomes" id="UP000886723">
    <property type="component" value="Unassembled WGS sequence"/>
</dbReference>
<reference evidence="5" key="2">
    <citation type="journal article" date="2021" name="PeerJ">
        <title>Extensive microbial diversity within the chicken gut microbiome revealed by metagenomics and culture.</title>
        <authorList>
            <person name="Gilroy R."/>
            <person name="Ravi A."/>
            <person name="Getino M."/>
            <person name="Pursley I."/>
            <person name="Horton D.L."/>
            <person name="Alikhan N.F."/>
            <person name="Baker D."/>
            <person name="Gharbi K."/>
            <person name="Hall N."/>
            <person name="Watson M."/>
            <person name="Adriaenssens E.M."/>
            <person name="Foster-Nyarko E."/>
            <person name="Jarju S."/>
            <person name="Secka A."/>
            <person name="Antonio M."/>
            <person name="Oren A."/>
            <person name="Chaudhuri R.R."/>
            <person name="La Ragione R."/>
            <person name="Hildebrand F."/>
            <person name="Pallen M.J."/>
        </authorList>
    </citation>
    <scope>NUCLEOTIDE SEQUENCE</scope>
    <source>
        <strain evidence="5">ChiBcec2-4451</strain>
    </source>
</reference>
<organism evidence="5 6">
    <name type="scientific">Candidatus Pullilachnospira stercoravium</name>
    <dbReference type="NCBI Taxonomy" id="2840913"/>
    <lineage>
        <taxon>Bacteria</taxon>
        <taxon>Bacillati</taxon>
        <taxon>Bacillota</taxon>
        <taxon>Clostridia</taxon>
        <taxon>Lachnospirales</taxon>
        <taxon>Lachnospiraceae</taxon>
        <taxon>Lachnospiraceae incertae sedis</taxon>
        <taxon>Candidatus Pullilachnospira</taxon>
    </lineage>
</organism>
<evidence type="ECO:0000256" key="3">
    <source>
        <dbReference type="SAM" id="Phobius"/>
    </source>
</evidence>
<dbReference type="SMART" id="SM00854">
    <property type="entry name" value="PGA_cap"/>
    <property type="match status" value="1"/>
</dbReference>
<comment type="caution">
    <text evidence="5">The sequence shown here is derived from an EMBL/GenBank/DDBJ whole genome shotgun (WGS) entry which is preliminary data.</text>
</comment>
<dbReference type="Pfam" id="PF09587">
    <property type="entry name" value="PGA_cap"/>
    <property type="match status" value="1"/>
</dbReference>
<protein>
    <submittedName>
        <fullName evidence="5">CapA family protein</fullName>
    </submittedName>
</protein>
<sequence>MREETPRQREARRRRQKLLRQRQVRRQKILLATGTVAAAGIVAIAAGISSFLHSRAERAAQETAAQQEALLQEQQAAEEEKQRQEEEANTIHLLAVGDNLIHEKIYESGIQTDGTWNYDHLYTHVKDRISQADLAAVNQECIFVSDHDNVSAYPAFGAPMEVGDALVNAGFDIVESASNHTFDKGAQAITDTIQYWQTNHPEISLLGIHDSQEAADTISTVTVKGVTFALLNYTSLINGDAYDQFPSYMIDLLRAERVTEDVQKASQMSDMTIAFLHTGEEYSREPNQEQKNFLQLLLSQGVDIAICSHPHVLQNFETLRDDQGNEMLVYYSLGNFISTQKEPECMLGGMADITITVDDGSGNPAVTGSDLIPLVTHYNYDANEYTVYPLEDYTEELAASHSIHQETTETFSLEYLQQTYQSVLKQTYDTLGTGGDTSGSGQSLT</sequence>
<dbReference type="CDD" id="cd07381">
    <property type="entry name" value="MPP_CapA"/>
    <property type="match status" value="1"/>
</dbReference>
<feature type="coiled-coil region" evidence="2">
    <location>
        <begin position="57"/>
        <end position="89"/>
    </location>
</feature>
<dbReference type="SUPFAM" id="SSF56300">
    <property type="entry name" value="Metallo-dependent phosphatases"/>
    <property type="match status" value="1"/>
</dbReference>
<dbReference type="PANTHER" id="PTHR33393">
    <property type="entry name" value="POLYGLUTAMINE SYNTHESIS ACCESSORY PROTEIN RV0574C-RELATED"/>
    <property type="match status" value="1"/>
</dbReference>
<proteinExistence type="inferred from homology"/>
<dbReference type="EMBL" id="DVON01000249">
    <property type="protein sequence ID" value="HIV13804.1"/>
    <property type="molecule type" value="Genomic_DNA"/>
</dbReference>
<keyword evidence="3" id="KW-1133">Transmembrane helix</keyword>
<feature type="transmembrane region" description="Helical" evidence="3">
    <location>
        <begin position="29"/>
        <end position="52"/>
    </location>
</feature>
<dbReference type="Gene3D" id="3.60.21.10">
    <property type="match status" value="1"/>
</dbReference>
<evidence type="ECO:0000313" key="6">
    <source>
        <dbReference type="Proteomes" id="UP000886723"/>
    </source>
</evidence>
<name>A0A9D1NVL7_9FIRM</name>
<keyword evidence="2" id="KW-0175">Coiled coil</keyword>
<dbReference type="InterPro" id="IPR029052">
    <property type="entry name" value="Metallo-depent_PP-like"/>
</dbReference>
<evidence type="ECO:0000313" key="5">
    <source>
        <dbReference type="EMBL" id="HIV13804.1"/>
    </source>
</evidence>
<accession>A0A9D1NVL7</accession>
<dbReference type="AlphaFoldDB" id="A0A9D1NVL7"/>
<dbReference type="InterPro" id="IPR019079">
    <property type="entry name" value="Capsule_synth_CapA"/>
</dbReference>
<feature type="domain" description="Capsule synthesis protein CapA" evidence="4">
    <location>
        <begin position="92"/>
        <end position="340"/>
    </location>
</feature>
<keyword evidence="3" id="KW-0812">Transmembrane</keyword>
<evidence type="ECO:0000259" key="4">
    <source>
        <dbReference type="SMART" id="SM00854"/>
    </source>
</evidence>
<dbReference type="PANTHER" id="PTHR33393:SF12">
    <property type="entry name" value="CAPSULE BIOSYNTHESIS PROTEIN CAPA"/>
    <property type="match status" value="1"/>
</dbReference>
<comment type="similarity">
    <text evidence="1">Belongs to the CapA family.</text>
</comment>
<evidence type="ECO:0000256" key="2">
    <source>
        <dbReference type="SAM" id="Coils"/>
    </source>
</evidence>
<reference evidence="5" key="1">
    <citation type="submission" date="2020-10" db="EMBL/GenBank/DDBJ databases">
        <authorList>
            <person name="Gilroy R."/>
        </authorList>
    </citation>
    <scope>NUCLEOTIDE SEQUENCE</scope>
    <source>
        <strain evidence="5">ChiBcec2-4451</strain>
    </source>
</reference>